<organism evidence="1 2">
    <name type="scientific">Pseudonocardia bannensis</name>
    <dbReference type="NCBI Taxonomy" id="630973"/>
    <lineage>
        <taxon>Bacteria</taxon>
        <taxon>Bacillati</taxon>
        <taxon>Actinomycetota</taxon>
        <taxon>Actinomycetes</taxon>
        <taxon>Pseudonocardiales</taxon>
        <taxon>Pseudonocardiaceae</taxon>
        <taxon>Pseudonocardia</taxon>
    </lineage>
</organism>
<evidence type="ECO:0000313" key="1">
    <source>
        <dbReference type="EMBL" id="NMH93416.1"/>
    </source>
</evidence>
<dbReference type="InterPro" id="IPR009409">
    <property type="entry name" value="DUF1059"/>
</dbReference>
<dbReference type="AlphaFoldDB" id="A0A848DLN1"/>
<sequence>MNQVTCECGFAVRAAQESEVVDQVLAHVKADHPDLVGSVTPGVVRGWIELVPD</sequence>
<reference evidence="1 2" key="1">
    <citation type="submission" date="2020-04" db="EMBL/GenBank/DDBJ databases">
        <authorList>
            <person name="Klaysubun C."/>
            <person name="Duangmal K."/>
            <person name="Lipun K."/>
        </authorList>
    </citation>
    <scope>NUCLEOTIDE SEQUENCE [LARGE SCALE GENOMIC DNA]</scope>
    <source>
        <strain evidence="1 2">DSM 45300</strain>
    </source>
</reference>
<gene>
    <name evidence="1" type="ORF">HF519_17905</name>
</gene>
<dbReference type="Proteomes" id="UP000586918">
    <property type="component" value="Unassembled WGS sequence"/>
</dbReference>
<accession>A0A848DLN1</accession>
<comment type="caution">
    <text evidence="1">The sequence shown here is derived from an EMBL/GenBank/DDBJ whole genome shotgun (WGS) entry which is preliminary data.</text>
</comment>
<protein>
    <submittedName>
        <fullName evidence="1">DUF1059 domain-containing protein</fullName>
    </submittedName>
</protein>
<proteinExistence type="predicted"/>
<keyword evidence="2" id="KW-1185">Reference proteome</keyword>
<dbReference type="EMBL" id="JAAXKZ010000067">
    <property type="protein sequence ID" value="NMH93416.1"/>
    <property type="molecule type" value="Genomic_DNA"/>
</dbReference>
<dbReference type="Pfam" id="PF06348">
    <property type="entry name" value="DUF1059"/>
    <property type="match status" value="1"/>
</dbReference>
<dbReference type="RefSeq" id="WP_169414115.1">
    <property type="nucleotide sequence ID" value="NZ_JAAXKZ010000067.1"/>
</dbReference>
<name>A0A848DLN1_9PSEU</name>
<evidence type="ECO:0000313" key="2">
    <source>
        <dbReference type="Proteomes" id="UP000586918"/>
    </source>
</evidence>